<dbReference type="AlphaFoldDB" id="A0AAD8YMF5"/>
<comment type="caution">
    <text evidence="2">The sequence shown here is derived from an EMBL/GenBank/DDBJ whole genome shotgun (WGS) entry which is preliminary data.</text>
</comment>
<dbReference type="EMBL" id="JATAAI010000001">
    <property type="protein sequence ID" value="KAK1749063.1"/>
    <property type="molecule type" value="Genomic_DNA"/>
</dbReference>
<evidence type="ECO:0000256" key="1">
    <source>
        <dbReference type="SAM" id="MobiDB-lite"/>
    </source>
</evidence>
<feature type="compositionally biased region" description="Low complexity" evidence="1">
    <location>
        <begin position="1"/>
        <end position="13"/>
    </location>
</feature>
<feature type="compositionally biased region" description="Low complexity" evidence="1">
    <location>
        <begin position="78"/>
        <end position="119"/>
    </location>
</feature>
<dbReference type="Proteomes" id="UP001224775">
    <property type="component" value="Unassembled WGS sequence"/>
</dbReference>
<protein>
    <submittedName>
        <fullName evidence="2">Uncharacterized protein</fullName>
    </submittedName>
</protein>
<accession>A0AAD8YMF5</accession>
<reference evidence="2" key="1">
    <citation type="submission" date="2023-06" db="EMBL/GenBank/DDBJ databases">
        <title>Survivors Of The Sea: Transcriptome response of Skeletonema marinoi to long-term dormancy.</title>
        <authorList>
            <person name="Pinder M.I.M."/>
            <person name="Kourtchenko O."/>
            <person name="Robertson E.K."/>
            <person name="Larsson T."/>
            <person name="Maumus F."/>
            <person name="Osuna-Cruz C.M."/>
            <person name="Vancaester E."/>
            <person name="Stenow R."/>
            <person name="Vandepoele K."/>
            <person name="Ploug H."/>
            <person name="Bruchert V."/>
            <person name="Godhe A."/>
            <person name="Topel M."/>
        </authorList>
    </citation>
    <scope>NUCLEOTIDE SEQUENCE</scope>
    <source>
        <strain evidence="2">R05AC</strain>
    </source>
</reference>
<sequence>MVVNNSSSSSANGSNGGGGQKPAAAAKRAPPPSTWTVFLFHFALPMALTMQPKLSTESSVKMPTLSPKERPTAAVNNQQQPQIQTTVKTTTTRPTVATTKSSSTTTTQSSKTSTSSTSSNHPRHRQNAASDPFHQQMETNIRTLRHQYKQAVNTPNEHLAAIQLADFLKYRDTVIHEGDVSNGGY</sequence>
<name>A0AAD8YMF5_9STRA</name>
<gene>
    <name evidence="2" type="ORF">QTG54_001002</name>
</gene>
<proteinExistence type="predicted"/>
<feature type="region of interest" description="Disordered" evidence="1">
    <location>
        <begin position="1"/>
        <end position="30"/>
    </location>
</feature>
<evidence type="ECO:0000313" key="2">
    <source>
        <dbReference type="EMBL" id="KAK1749063.1"/>
    </source>
</evidence>
<keyword evidence="3" id="KW-1185">Reference proteome</keyword>
<feature type="region of interest" description="Disordered" evidence="1">
    <location>
        <begin position="58"/>
        <end position="133"/>
    </location>
</feature>
<organism evidence="2 3">
    <name type="scientific">Skeletonema marinoi</name>
    <dbReference type="NCBI Taxonomy" id="267567"/>
    <lineage>
        <taxon>Eukaryota</taxon>
        <taxon>Sar</taxon>
        <taxon>Stramenopiles</taxon>
        <taxon>Ochrophyta</taxon>
        <taxon>Bacillariophyta</taxon>
        <taxon>Coscinodiscophyceae</taxon>
        <taxon>Thalassiosirophycidae</taxon>
        <taxon>Thalassiosirales</taxon>
        <taxon>Skeletonemataceae</taxon>
        <taxon>Skeletonema</taxon>
        <taxon>Skeletonema marinoi-dohrnii complex</taxon>
    </lineage>
</organism>
<evidence type="ECO:0000313" key="3">
    <source>
        <dbReference type="Proteomes" id="UP001224775"/>
    </source>
</evidence>